<keyword evidence="2" id="KW-0521">NADP</keyword>
<dbReference type="GO" id="GO:0016491">
    <property type="term" value="F:oxidoreductase activity"/>
    <property type="evidence" value="ECO:0007669"/>
    <property type="project" value="UniProtKB-KW"/>
</dbReference>
<organism evidence="4 5">
    <name type="scientific">Talaromyces pinophilus</name>
    <name type="common">Penicillium pinophilum</name>
    <dbReference type="NCBI Taxonomy" id="128442"/>
    <lineage>
        <taxon>Eukaryota</taxon>
        <taxon>Fungi</taxon>
        <taxon>Dikarya</taxon>
        <taxon>Ascomycota</taxon>
        <taxon>Pezizomycotina</taxon>
        <taxon>Eurotiomycetes</taxon>
        <taxon>Eurotiomycetidae</taxon>
        <taxon>Eurotiales</taxon>
        <taxon>Trichocomaceae</taxon>
        <taxon>Talaromyces</taxon>
        <taxon>Talaromyces sect. Talaromyces</taxon>
    </lineage>
</organism>
<comment type="caution">
    <text evidence="4">The sequence shown here is derived from an EMBL/GenBank/DDBJ whole genome shotgun (WGS) entry which is preliminary data.</text>
</comment>
<proteinExistence type="inferred from homology"/>
<evidence type="ECO:0000313" key="5">
    <source>
        <dbReference type="Proteomes" id="UP000053095"/>
    </source>
</evidence>
<keyword evidence="5" id="KW-1185">Reference proteome</keyword>
<evidence type="ECO:0000256" key="2">
    <source>
        <dbReference type="ARBA" id="ARBA00022857"/>
    </source>
</evidence>
<evidence type="ECO:0000256" key="1">
    <source>
        <dbReference type="ARBA" id="ARBA00006484"/>
    </source>
</evidence>
<dbReference type="PANTHER" id="PTHR24320:SF282">
    <property type="entry name" value="WW DOMAIN-CONTAINING OXIDOREDUCTASE"/>
    <property type="match status" value="1"/>
</dbReference>
<comment type="similarity">
    <text evidence="1">Belongs to the short-chain dehydrogenases/reductases (SDR) family.</text>
</comment>
<gene>
    <name evidence="4" type="ORF">TCE0_015f02640</name>
</gene>
<keyword evidence="3" id="KW-0560">Oxidoreductase</keyword>
<evidence type="ECO:0000313" key="4">
    <source>
        <dbReference type="EMBL" id="GAM34815.1"/>
    </source>
</evidence>
<sequence>MSASNLDRKEQWDIVSEIPSLHGKVAIVTGANSPTGMGYNVAQQLALKGAKVYVSARSLEKADDAIKQMKEAYPSLARGNLLHPLALELGDLQNINAVAAKFAAKEERLDILVNNAALLARPLDLDKNGISVSFATNHLAPFRLTTALLPLLKKTAAKHPGVRIVNVGSDQHLKLPQGIQLNNIGDFNQSFGSTDSPESNLHRYGLSKLANHLFSAELQRRLDADKVPIVAIGLHPGYVLTDGASRHIDKYHADIRESITSRSLTPLGGALTTIFAAAHPEVWEKRDLYGGAYVEPYGRVEQASEDARDPVLAANLWKASEDVLQSIGA</sequence>
<protein>
    <submittedName>
        <fullName evidence="4">Short-chain dehydrogenase</fullName>
    </submittedName>
</protein>
<reference evidence="5" key="1">
    <citation type="journal article" date="2015" name="Genome Announc.">
        <title>Draft genome sequence of Talaromyces cellulolyticus strain Y-94, a source of lignocellulosic biomass-degrading enzymes.</title>
        <authorList>
            <person name="Fujii T."/>
            <person name="Koike H."/>
            <person name="Sawayama S."/>
            <person name="Yano S."/>
            <person name="Inoue H."/>
        </authorList>
    </citation>
    <scope>NUCLEOTIDE SEQUENCE [LARGE SCALE GENOMIC DNA]</scope>
    <source>
        <strain evidence="5">Y-94</strain>
    </source>
</reference>
<dbReference type="Pfam" id="PF00106">
    <property type="entry name" value="adh_short"/>
    <property type="match status" value="1"/>
</dbReference>
<dbReference type="EMBL" id="DF933811">
    <property type="protein sequence ID" value="GAM34815.1"/>
    <property type="molecule type" value="Genomic_DNA"/>
</dbReference>
<name>A0A6V8H3Z6_TALPI</name>
<dbReference type="Gene3D" id="3.40.50.720">
    <property type="entry name" value="NAD(P)-binding Rossmann-like Domain"/>
    <property type="match status" value="1"/>
</dbReference>
<evidence type="ECO:0000256" key="3">
    <source>
        <dbReference type="ARBA" id="ARBA00023002"/>
    </source>
</evidence>
<dbReference type="Proteomes" id="UP000053095">
    <property type="component" value="Unassembled WGS sequence"/>
</dbReference>
<accession>A0A6V8H3Z6</accession>
<dbReference type="SUPFAM" id="SSF51735">
    <property type="entry name" value="NAD(P)-binding Rossmann-fold domains"/>
    <property type="match status" value="1"/>
</dbReference>
<dbReference type="PANTHER" id="PTHR24320">
    <property type="entry name" value="RETINOL DEHYDROGENASE"/>
    <property type="match status" value="1"/>
</dbReference>
<dbReference type="AlphaFoldDB" id="A0A6V8H3Z6"/>
<dbReference type="InterPro" id="IPR002347">
    <property type="entry name" value="SDR_fam"/>
</dbReference>
<dbReference type="InterPro" id="IPR036291">
    <property type="entry name" value="NAD(P)-bd_dom_sf"/>
</dbReference>